<dbReference type="PANTHER" id="PTHR42878:SF7">
    <property type="entry name" value="SENSOR HISTIDINE KINASE GLRK"/>
    <property type="match status" value="1"/>
</dbReference>
<dbReference type="InterPro" id="IPR003594">
    <property type="entry name" value="HATPase_dom"/>
</dbReference>
<dbReference type="InterPro" id="IPR036097">
    <property type="entry name" value="HisK_dim/P_sf"/>
</dbReference>
<evidence type="ECO:0000256" key="4">
    <source>
        <dbReference type="ARBA" id="ARBA00022553"/>
    </source>
</evidence>
<evidence type="ECO:0000256" key="5">
    <source>
        <dbReference type="ARBA" id="ARBA00022679"/>
    </source>
</evidence>
<comment type="caution">
    <text evidence="13">The sequence shown here is derived from an EMBL/GenBank/DDBJ whole genome shotgun (WGS) entry which is preliminary data.</text>
</comment>
<dbReference type="InterPro" id="IPR003660">
    <property type="entry name" value="HAMP_dom"/>
</dbReference>
<dbReference type="Gene3D" id="3.30.565.10">
    <property type="entry name" value="Histidine kinase-like ATPase, C-terminal domain"/>
    <property type="match status" value="1"/>
</dbReference>
<organism evidence="13 14">
    <name type="scientific">Rhodanobacter terrae</name>
    <dbReference type="NCBI Taxonomy" id="418647"/>
    <lineage>
        <taxon>Bacteria</taxon>
        <taxon>Pseudomonadati</taxon>
        <taxon>Pseudomonadota</taxon>
        <taxon>Gammaproteobacteria</taxon>
        <taxon>Lysobacterales</taxon>
        <taxon>Rhodanobacteraceae</taxon>
        <taxon>Rhodanobacter</taxon>
    </lineage>
</organism>
<comment type="subcellular location">
    <subcellularLocation>
        <location evidence="2">Membrane</location>
    </subcellularLocation>
</comment>
<sequence length="585" mass="64138">MTTRSALLRLLAWMLLGTVTVVGALSFYEFRRALQSEIAGNLDFGASTVMQRIDIFMFSHVENMLVWRDLEVMQDIRINDVDKRLSHFLSNLRAGQGTVYRSLLCTDDGGRIVAASDPALIGQQVPVVSSWMPIPGERPGTVSIAPVPGSTAQAAMLRTPIANAFGKGTIGYLYVLVDWDTIRTLLDSAVDKGNRSLLLLDRDGQVIAASRSLRDRPGSRPLRLQNWLLPAEGAVSYIHDGRALGYGELLVGAATSSGYQQYKGLGWHILMVEPTAVSFGPIWRLLWAMLAVLLLTLLTGIWISSRVASRISRPIVALTEFARQFRQGAAQLPAVPETAISEVEELHHAYVEMIGALERSREQVVRAGKLAVVGEMAAIMAHEVRTPMGIVRSSAQLLQRQPNLGERERELIGFIISETERLNRLVTMLLECARPTSPDFRPHDLHAIIDSVVGLLASRAEDAGVALTRETSTVEMVLDCDREQMMQVFLNLILNALSFVGPGGRVAVSTYRDADAIWISVVDDGPGVPESLRARVFDPFFSRREGGIGLGLTIVQQIVQVHGGEINISESAWGGAAFNLRFRTP</sequence>
<keyword evidence="10" id="KW-0812">Transmembrane</keyword>
<evidence type="ECO:0000313" key="13">
    <source>
        <dbReference type="EMBL" id="MFC5582040.1"/>
    </source>
</evidence>
<reference evidence="14" key="1">
    <citation type="journal article" date="2019" name="Int. J. Syst. Evol. Microbiol.">
        <title>The Global Catalogue of Microorganisms (GCM) 10K type strain sequencing project: providing services to taxonomists for standard genome sequencing and annotation.</title>
        <authorList>
            <consortium name="The Broad Institute Genomics Platform"/>
            <consortium name="The Broad Institute Genome Sequencing Center for Infectious Disease"/>
            <person name="Wu L."/>
            <person name="Ma J."/>
        </authorList>
    </citation>
    <scope>NUCLEOTIDE SEQUENCE [LARGE SCALE GENOMIC DNA]</scope>
    <source>
        <strain evidence="14">CGMCC 1.13587</strain>
    </source>
</reference>
<dbReference type="SMART" id="SM00388">
    <property type="entry name" value="HisKA"/>
    <property type="match status" value="1"/>
</dbReference>
<dbReference type="Gene3D" id="1.10.287.130">
    <property type="match status" value="1"/>
</dbReference>
<keyword evidence="10" id="KW-0472">Membrane</keyword>
<dbReference type="CDD" id="cd00075">
    <property type="entry name" value="HATPase"/>
    <property type="match status" value="1"/>
</dbReference>
<evidence type="ECO:0000259" key="11">
    <source>
        <dbReference type="PROSITE" id="PS50109"/>
    </source>
</evidence>
<keyword evidence="10" id="KW-1133">Transmembrane helix</keyword>
<evidence type="ECO:0000256" key="8">
    <source>
        <dbReference type="ARBA" id="ARBA00022840"/>
    </source>
</evidence>
<gene>
    <name evidence="13" type="ORF">ACFPPB_13035</name>
</gene>
<dbReference type="PROSITE" id="PS50885">
    <property type="entry name" value="HAMP"/>
    <property type="match status" value="1"/>
</dbReference>
<dbReference type="RefSeq" id="WP_377327744.1">
    <property type="nucleotide sequence ID" value="NZ_JBHSNG010000013.1"/>
</dbReference>
<keyword evidence="4" id="KW-0597">Phosphoprotein</keyword>
<name>A0ABW0SYJ9_9GAMM</name>
<evidence type="ECO:0000256" key="9">
    <source>
        <dbReference type="ARBA" id="ARBA00023012"/>
    </source>
</evidence>
<keyword evidence="7" id="KW-0418">Kinase</keyword>
<dbReference type="SMART" id="SM00387">
    <property type="entry name" value="HATPase_c"/>
    <property type="match status" value="1"/>
</dbReference>
<dbReference type="SUPFAM" id="SSF55874">
    <property type="entry name" value="ATPase domain of HSP90 chaperone/DNA topoisomerase II/histidine kinase"/>
    <property type="match status" value="1"/>
</dbReference>
<keyword evidence="5" id="KW-0808">Transferase</keyword>
<dbReference type="InterPro" id="IPR004358">
    <property type="entry name" value="Sig_transdc_His_kin-like_C"/>
</dbReference>
<evidence type="ECO:0000256" key="10">
    <source>
        <dbReference type="SAM" id="Phobius"/>
    </source>
</evidence>
<comment type="catalytic activity">
    <reaction evidence="1">
        <text>ATP + protein L-histidine = ADP + protein N-phospho-L-histidine.</text>
        <dbReference type="EC" id="2.7.13.3"/>
    </reaction>
</comment>
<dbReference type="EC" id="2.7.13.3" evidence="3"/>
<evidence type="ECO:0000256" key="7">
    <source>
        <dbReference type="ARBA" id="ARBA00022777"/>
    </source>
</evidence>
<dbReference type="InterPro" id="IPR050351">
    <property type="entry name" value="BphY/WalK/GraS-like"/>
</dbReference>
<dbReference type="Gene3D" id="6.10.340.10">
    <property type="match status" value="1"/>
</dbReference>
<dbReference type="SUPFAM" id="SSF47384">
    <property type="entry name" value="Homodimeric domain of signal transducing histidine kinase"/>
    <property type="match status" value="1"/>
</dbReference>
<evidence type="ECO:0000256" key="1">
    <source>
        <dbReference type="ARBA" id="ARBA00000085"/>
    </source>
</evidence>
<dbReference type="InterPro" id="IPR005467">
    <property type="entry name" value="His_kinase_dom"/>
</dbReference>
<evidence type="ECO:0000259" key="12">
    <source>
        <dbReference type="PROSITE" id="PS50885"/>
    </source>
</evidence>
<dbReference type="EMBL" id="JBHSNG010000013">
    <property type="protein sequence ID" value="MFC5582040.1"/>
    <property type="molecule type" value="Genomic_DNA"/>
</dbReference>
<dbReference type="CDD" id="cd00082">
    <property type="entry name" value="HisKA"/>
    <property type="match status" value="1"/>
</dbReference>
<dbReference type="InterPro" id="IPR036890">
    <property type="entry name" value="HATPase_C_sf"/>
</dbReference>
<protein>
    <recommendedName>
        <fullName evidence="3">histidine kinase</fullName>
        <ecNumber evidence="3">2.7.13.3</ecNumber>
    </recommendedName>
</protein>
<evidence type="ECO:0000256" key="3">
    <source>
        <dbReference type="ARBA" id="ARBA00012438"/>
    </source>
</evidence>
<keyword evidence="14" id="KW-1185">Reference proteome</keyword>
<keyword evidence="9" id="KW-0902">Two-component regulatory system</keyword>
<dbReference type="PRINTS" id="PR00344">
    <property type="entry name" value="BCTRLSENSOR"/>
</dbReference>
<feature type="domain" description="Histidine kinase" evidence="11">
    <location>
        <begin position="379"/>
        <end position="585"/>
    </location>
</feature>
<dbReference type="PANTHER" id="PTHR42878">
    <property type="entry name" value="TWO-COMPONENT HISTIDINE KINASE"/>
    <property type="match status" value="1"/>
</dbReference>
<evidence type="ECO:0000256" key="6">
    <source>
        <dbReference type="ARBA" id="ARBA00022741"/>
    </source>
</evidence>
<evidence type="ECO:0000313" key="14">
    <source>
        <dbReference type="Proteomes" id="UP001596111"/>
    </source>
</evidence>
<feature type="transmembrane region" description="Helical" evidence="10">
    <location>
        <begin position="282"/>
        <end position="303"/>
    </location>
</feature>
<dbReference type="InterPro" id="IPR003661">
    <property type="entry name" value="HisK_dim/P_dom"/>
</dbReference>
<dbReference type="PROSITE" id="PS50109">
    <property type="entry name" value="HIS_KIN"/>
    <property type="match status" value="1"/>
</dbReference>
<dbReference type="Pfam" id="PF02518">
    <property type="entry name" value="HATPase_c"/>
    <property type="match status" value="1"/>
</dbReference>
<feature type="domain" description="HAMP" evidence="12">
    <location>
        <begin position="309"/>
        <end position="362"/>
    </location>
</feature>
<keyword evidence="8 13" id="KW-0067">ATP-binding</keyword>
<accession>A0ABW0SYJ9</accession>
<evidence type="ECO:0000256" key="2">
    <source>
        <dbReference type="ARBA" id="ARBA00004370"/>
    </source>
</evidence>
<dbReference type="GO" id="GO:0005524">
    <property type="term" value="F:ATP binding"/>
    <property type="evidence" value="ECO:0007669"/>
    <property type="project" value="UniProtKB-KW"/>
</dbReference>
<keyword evidence="6" id="KW-0547">Nucleotide-binding</keyword>
<dbReference type="Proteomes" id="UP001596111">
    <property type="component" value="Unassembled WGS sequence"/>
</dbReference>
<dbReference type="Pfam" id="PF00512">
    <property type="entry name" value="HisKA"/>
    <property type="match status" value="1"/>
</dbReference>
<proteinExistence type="predicted"/>